<keyword evidence="3" id="KW-0493">Microtubule</keyword>
<name>A0A314KQF8_NICAT</name>
<dbReference type="SUPFAM" id="SSF52540">
    <property type="entry name" value="P-loop containing nucleoside triphosphate hydrolases"/>
    <property type="match status" value="1"/>
</dbReference>
<keyword evidence="9" id="KW-1185">Reference proteome</keyword>
<evidence type="ECO:0000313" key="9">
    <source>
        <dbReference type="Proteomes" id="UP000187609"/>
    </source>
</evidence>
<evidence type="ECO:0000256" key="3">
    <source>
        <dbReference type="ARBA" id="ARBA00022701"/>
    </source>
</evidence>
<dbReference type="Proteomes" id="UP000187609">
    <property type="component" value="Unassembled WGS sequence"/>
</dbReference>
<dbReference type="EMBL" id="MJEQ01001382">
    <property type="protein sequence ID" value="OIT30964.1"/>
    <property type="molecule type" value="Genomic_DNA"/>
</dbReference>
<dbReference type="GO" id="GO:0007018">
    <property type="term" value="P:microtubule-based movement"/>
    <property type="evidence" value="ECO:0007669"/>
    <property type="project" value="InterPro"/>
</dbReference>
<accession>A0A314KQF8</accession>
<reference evidence="8" key="1">
    <citation type="submission" date="2016-11" db="EMBL/GenBank/DDBJ databases">
        <title>The genome of Nicotiana attenuata.</title>
        <authorList>
            <person name="Xu S."/>
            <person name="Brockmoeller T."/>
            <person name="Gaquerel E."/>
            <person name="Navarro A."/>
            <person name="Kuhl H."/>
            <person name="Gase K."/>
            <person name="Ling Z."/>
            <person name="Zhou W."/>
            <person name="Kreitzer C."/>
            <person name="Stanke M."/>
            <person name="Tang H."/>
            <person name="Lyons E."/>
            <person name="Pandey P."/>
            <person name="Pandey S.P."/>
            <person name="Timmermann B."/>
            <person name="Baldwin I.T."/>
        </authorList>
    </citation>
    <scope>NUCLEOTIDE SEQUENCE [LARGE SCALE GENOMIC DNA]</scope>
    <source>
        <strain evidence="8">UT</strain>
    </source>
</reference>
<gene>
    <name evidence="8" type="ORF">A4A49_12316</name>
</gene>
<comment type="caution">
    <text evidence="8">The sequence shown here is derived from an EMBL/GenBank/DDBJ whole genome shotgun (WGS) entry which is preliminary data.</text>
</comment>
<feature type="domain" description="Kinesin motor" evidence="7">
    <location>
        <begin position="128"/>
        <end position="248"/>
    </location>
</feature>
<evidence type="ECO:0000256" key="6">
    <source>
        <dbReference type="PROSITE-ProRule" id="PRU00283"/>
    </source>
</evidence>
<dbReference type="AlphaFoldDB" id="A0A314KQF8"/>
<dbReference type="PANTHER" id="PTHR47971:SF8">
    <property type="entry name" value="KINESIN-LIKE PROTEIN"/>
    <property type="match status" value="1"/>
</dbReference>
<dbReference type="GO" id="GO:0005874">
    <property type="term" value="C:microtubule"/>
    <property type="evidence" value="ECO:0007669"/>
    <property type="project" value="UniProtKB-KW"/>
</dbReference>
<dbReference type="Gene3D" id="3.40.850.10">
    <property type="entry name" value="Kinesin motor domain"/>
    <property type="match status" value="1"/>
</dbReference>
<evidence type="ECO:0000256" key="2">
    <source>
        <dbReference type="ARBA" id="ARBA00022490"/>
    </source>
</evidence>
<dbReference type="InterPro" id="IPR027417">
    <property type="entry name" value="P-loop_NTPase"/>
</dbReference>
<protein>
    <submittedName>
        <fullName evidence="8">Kinesin-13a</fullName>
    </submittedName>
</protein>
<sequence length="248" mass="27797">MQEKQRLFKLMRNLNFNGESASEPYTPTTQSSAWIGASDGFNSPEFKGDFGAGFLDLHSIDDTELLSEHVISEPFEPSPFMPAVNKAFDGDFDAPTNQHQKTSPNTDAATGFLPVEKENNARESNVAKIKIVVRRRPLNKKEIARKEDDVTVSNNASLTVHEPKLKVDLTTYVEKHEFCFDAVLDEHVTNDEVYRATVQPIIPTIFQRTKATCFAYGQTVMGLLQLPLASSIVRSGHMIDPKPLYFFV</sequence>
<evidence type="ECO:0000256" key="1">
    <source>
        <dbReference type="ARBA" id="ARBA00004245"/>
    </source>
</evidence>
<dbReference type="PROSITE" id="PS50067">
    <property type="entry name" value="KINESIN_MOTOR_2"/>
    <property type="match status" value="1"/>
</dbReference>
<dbReference type="STRING" id="49451.A0A314KQF8"/>
<dbReference type="GO" id="GO:0003777">
    <property type="term" value="F:microtubule motor activity"/>
    <property type="evidence" value="ECO:0007669"/>
    <property type="project" value="InterPro"/>
</dbReference>
<evidence type="ECO:0000259" key="7">
    <source>
        <dbReference type="PROSITE" id="PS50067"/>
    </source>
</evidence>
<keyword evidence="2" id="KW-0963">Cytoplasm</keyword>
<evidence type="ECO:0000313" key="8">
    <source>
        <dbReference type="EMBL" id="OIT30964.1"/>
    </source>
</evidence>
<dbReference type="Gramene" id="OIT30964">
    <property type="protein sequence ID" value="OIT30964"/>
    <property type="gene ID" value="A4A49_12316"/>
</dbReference>
<keyword evidence="4" id="KW-0505">Motor protein</keyword>
<proteinExistence type="inferred from homology"/>
<dbReference type="GO" id="GO:0008017">
    <property type="term" value="F:microtubule binding"/>
    <property type="evidence" value="ECO:0007669"/>
    <property type="project" value="InterPro"/>
</dbReference>
<comment type="caution">
    <text evidence="6">Lacks conserved residue(s) required for the propagation of feature annotation.</text>
</comment>
<dbReference type="InterPro" id="IPR036961">
    <property type="entry name" value="Kinesin_motor_dom_sf"/>
</dbReference>
<comment type="subcellular location">
    <subcellularLocation>
        <location evidence="1">Cytoplasm</location>
        <location evidence="1">Cytoskeleton</location>
    </subcellularLocation>
</comment>
<dbReference type="PANTHER" id="PTHR47971">
    <property type="entry name" value="KINESIN-RELATED PROTEIN 6"/>
    <property type="match status" value="1"/>
</dbReference>
<dbReference type="Pfam" id="PF00225">
    <property type="entry name" value="Kinesin"/>
    <property type="match status" value="1"/>
</dbReference>
<keyword evidence="5" id="KW-0206">Cytoskeleton</keyword>
<evidence type="ECO:0000256" key="5">
    <source>
        <dbReference type="ARBA" id="ARBA00023212"/>
    </source>
</evidence>
<evidence type="ECO:0000256" key="4">
    <source>
        <dbReference type="ARBA" id="ARBA00023175"/>
    </source>
</evidence>
<organism evidence="8 9">
    <name type="scientific">Nicotiana attenuata</name>
    <name type="common">Coyote tobacco</name>
    <dbReference type="NCBI Taxonomy" id="49451"/>
    <lineage>
        <taxon>Eukaryota</taxon>
        <taxon>Viridiplantae</taxon>
        <taxon>Streptophyta</taxon>
        <taxon>Embryophyta</taxon>
        <taxon>Tracheophyta</taxon>
        <taxon>Spermatophyta</taxon>
        <taxon>Magnoliopsida</taxon>
        <taxon>eudicotyledons</taxon>
        <taxon>Gunneridae</taxon>
        <taxon>Pentapetalae</taxon>
        <taxon>asterids</taxon>
        <taxon>lamiids</taxon>
        <taxon>Solanales</taxon>
        <taxon>Solanaceae</taxon>
        <taxon>Nicotianoideae</taxon>
        <taxon>Nicotianeae</taxon>
        <taxon>Nicotiana</taxon>
    </lineage>
</organism>
<comment type="similarity">
    <text evidence="6">Belongs to the TRAFAC class myosin-kinesin ATPase superfamily. Kinesin family.</text>
</comment>
<dbReference type="GO" id="GO:0005524">
    <property type="term" value="F:ATP binding"/>
    <property type="evidence" value="ECO:0007669"/>
    <property type="project" value="InterPro"/>
</dbReference>
<dbReference type="InterPro" id="IPR001752">
    <property type="entry name" value="Kinesin_motor_dom"/>
</dbReference>
<dbReference type="GO" id="GO:0007019">
    <property type="term" value="P:microtubule depolymerization"/>
    <property type="evidence" value="ECO:0007669"/>
    <property type="project" value="TreeGrafter"/>
</dbReference>
<dbReference type="InterPro" id="IPR027640">
    <property type="entry name" value="Kinesin-like_fam"/>
</dbReference>
<dbReference type="SMR" id="A0A314KQF8"/>